<name>A0A927MV19_9ACTN</name>
<comment type="caution">
    <text evidence="1">The sequence shown here is derived from an EMBL/GenBank/DDBJ whole genome shotgun (WGS) entry which is preliminary data.</text>
</comment>
<dbReference type="SUPFAM" id="SSF53756">
    <property type="entry name" value="UDP-Glycosyltransferase/glycogen phosphorylase"/>
    <property type="match status" value="1"/>
</dbReference>
<organism evidence="1 2">
    <name type="scientific">Actinopolymorpha pittospori</name>
    <dbReference type="NCBI Taxonomy" id="648752"/>
    <lineage>
        <taxon>Bacteria</taxon>
        <taxon>Bacillati</taxon>
        <taxon>Actinomycetota</taxon>
        <taxon>Actinomycetes</taxon>
        <taxon>Propionibacteriales</taxon>
        <taxon>Actinopolymorphaceae</taxon>
        <taxon>Actinopolymorpha</taxon>
    </lineage>
</organism>
<reference evidence="1" key="1">
    <citation type="submission" date="2020-10" db="EMBL/GenBank/DDBJ databases">
        <title>Sequencing the genomes of 1000 actinobacteria strains.</title>
        <authorList>
            <person name="Klenk H.-P."/>
        </authorList>
    </citation>
    <scope>NUCLEOTIDE SEQUENCE</scope>
    <source>
        <strain evidence="1">DSM 45354</strain>
    </source>
</reference>
<dbReference type="RefSeq" id="WP_192749694.1">
    <property type="nucleotide sequence ID" value="NZ_BAABJL010000199.1"/>
</dbReference>
<protein>
    <submittedName>
        <fullName evidence="1">Glycosyltransferase involved in cell wall biosynthesis</fullName>
    </submittedName>
</protein>
<sequence>MQPVGTSSVILLRDPDWPSRPGVCCWRASVHDVFTGFGFDVHQLTWAPPAPALVESNTSAPIARVPTVAGVAVRFVGRAARAGAFAAARRARATARRFGHEVDVQVSRRRVGGPTAGRGHVAVTRPTSAPDPQLAALAGARLVLAESPAAALAAVDSGVPAASVWLFAVPSERAAAGEPVTWAGPLREAAPLIGGLVADSLDAAGVLERVAGPVRTVVIPPLASDRACLTCGGSSDTPRAAEPLGDEDVAPTDVPGHLALWRALLDQAASAEGPRPTAYTYPVQRLRGEGGPWVAPLLDSWGGEPYPRTGDPAQEWTAAAQEAGARQLLAALPPVEQGERPKDGTSPVRVRVFGFDMKFMRDLAIRLGERSDLDVAVDEWRTAGAKNPNITENLARSGQVLVAEWARPNAIWLSETKRPDQRLVVRLHRFEIDSAYPAKIQIDAVDAVVYVGPYMGRRIRDELGWPVDKLVYVPNFVDAAALDRPKFDGARFTLGMVGITPSLKRFDLALDLLAALRREDPRFHLLVRSQMGWAHKPSWERPEERHDTQRSLERIEKDPLLRGAVVFDAYGRDMASWYRKVGHILSLSEVESFHAGLAEGMASGAVPVIRAWDGAAEAYGAESLSGSLDDAVARVLEDADLATWERRSTRAKEEVRRRFDPDQVVAAWVDLAHGRTEEARARFASFADLAPRP</sequence>
<dbReference type="EMBL" id="JADBEM010000001">
    <property type="protein sequence ID" value="MBE1605338.1"/>
    <property type="molecule type" value="Genomic_DNA"/>
</dbReference>
<dbReference type="AlphaFoldDB" id="A0A927MV19"/>
<dbReference type="Proteomes" id="UP000638648">
    <property type="component" value="Unassembled WGS sequence"/>
</dbReference>
<evidence type="ECO:0000313" key="2">
    <source>
        <dbReference type="Proteomes" id="UP000638648"/>
    </source>
</evidence>
<keyword evidence="2" id="KW-1185">Reference proteome</keyword>
<dbReference type="Gene3D" id="3.40.50.2000">
    <property type="entry name" value="Glycogen Phosphorylase B"/>
    <property type="match status" value="1"/>
</dbReference>
<accession>A0A927MV19</accession>
<proteinExistence type="predicted"/>
<evidence type="ECO:0000313" key="1">
    <source>
        <dbReference type="EMBL" id="MBE1605338.1"/>
    </source>
</evidence>
<gene>
    <name evidence="1" type="ORF">HEB94_002186</name>
</gene>